<protein>
    <submittedName>
        <fullName evidence="2">Uncharacterized protein</fullName>
    </submittedName>
</protein>
<dbReference type="Proteomes" id="UP000028582">
    <property type="component" value="Unassembled WGS sequence"/>
</dbReference>
<proteinExistence type="predicted"/>
<dbReference type="OrthoDB" id="122208at2759"/>
<evidence type="ECO:0000313" key="2">
    <source>
        <dbReference type="EMBL" id="ETO85823.1"/>
    </source>
</evidence>
<comment type="caution">
    <text evidence="2">The sequence shown here is derived from an EMBL/GenBank/DDBJ whole genome shotgun (WGS) entry which is preliminary data.</text>
</comment>
<feature type="compositionally biased region" description="Acidic residues" evidence="1">
    <location>
        <begin position="157"/>
        <end position="177"/>
    </location>
</feature>
<sequence>MKMLRVDTEEELSITSAETQPHNKKRKPAGFVIKPLPVYNQSLLDDHRAEKVARARVDTEESQLAINGRQKRTRYATAMLQNGEESAVRGQREQEMWERAALQNLFGIDTEEDELKEIKVSGQEMKMLKMESVAMTVLMMSGKYGHKFAVEERCTGEEEEEEEEEEKEEEEEEEGDESGSSGEDTVVFDTERSNEEESEYSGEECNEDEE</sequence>
<feature type="region of interest" description="Disordered" evidence="1">
    <location>
        <begin position="1"/>
        <end position="29"/>
    </location>
</feature>
<dbReference type="AlphaFoldDB" id="A0A081B3W2"/>
<organism evidence="2 3">
    <name type="scientific">Phytophthora nicotianae P1976</name>
    <dbReference type="NCBI Taxonomy" id="1317066"/>
    <lineage>
        <taxon>Eukaryota</taxon>
        <taxon>Sar</taxon>
        <taxon>Stramenopiles</taxon>
        <taxon>Oomycota</taxon>
        <taxon>Peronosporomycetes</taxon>
        <taxon>Peronosporales</taxon>
        <taxon>Peronosporaceae</taxon>
        <taxon>Phytophthora</taxon>
    </lineage>
</organism>
<feature type="compositionally biased region" description="Acidic residues" evidence="1">
    <location>
        <begin position="196"/>
        <end position="210"/>
    </location>
</feature>
<reference evidence="2 3" key="1">
    <citation type="submission" date="2013-11" db="EMBL/GenBank/DDBJ databases">
        <title>The Genome Sequence of Phytophthora parasitica P1976.</title>
        <authorList>
            <consortium name="The Broad Institute Genomics Platform"/>
            <person name="Russ C."/>
            <person name="Tyler B."/>
            <person name="Panabieres F."/>
            <person name="Shan W."/>
            <person name="Tripathy S."/>
            <person name="Grunwald N."/>
            <person name="Machado M."/>
            <person name="Johnson C.S."/>
            <person name="Walker B."/>
            <person name="Young S."/>
            <person name="Zeng Q."/>
            <person name="Gargeya S."/>
            <person name="Fitzgerald M."/>
            <person name="Haas B."/>
            <person name="Abouelleil A."/>
            <person name="Allen A.W."/>
            <person name="Alvarado L."/>
            <person name="Arachchi H.M."/>
            <person name="Berlin A.M."/>
            <person name="Chapman S.B."/>
            <person name="Gainer-Dewar J."/>
            <person name="Goldberg J."/>
            <person name="Griggs A."/>
            <person name="Gujja S."/>
            <person name="Hansen M."/>
            <person name="Howarth C."/>
            <person name="Imamovic A."/>
            <person name="Ireland A."/>
            <person name="Larimer J."/>
            <person name="McCowan C."/>
            <person name="Murphy C."/>
            <person name="Pearson M."/>
            <person name="Poon T.W."/>
            <person name="Priest M."/>
            <person name="Roberts A."/>
            <person name="Saif S."/>
            <person name="Shea T."/>
            <person name="Sisk P."/>
            <person name="Sykes S."/>
            <person name="Wortman J."/>
            <person name="Nusbaum C."/>
            <person name="Birren B."/>
        </authorList>
    </citation>
    <scope>NUCLEOTIDE SEQUENCE [LARGE SCALE GENOMIC DNA]</scope>
    <source>
        <strain evidence="2 3">P1976</strain>
    </source>
</reference>
<gene>
    <name evidence="2" type="ORF">F444_00557</name>
</gene>
<evidence type="ECO:0000313" key="3">
    <source>
        <dbReference type="Proteomes" id="UP000028582"/>
    </source>
</evidence>
<evidence type="ECO:0000256" key="1">
    <source>
        <dbReference type="SAM" id="MobiDB-lite"/>
    </source>
</evidence>
<feature type="region of interest" description="Disordered" evidence="1">
    <location>
        <begin position="150"/>
        <end position="210"/>
    </location>
</feature>
<dbReference type="EMBL" id="ANJA01000125">
    <property type="protein sequence ID" value="ETO85823.1"/>
    <property type="molecule type" value="Genomic_DNA"/>
</dbReference>
<name>A0A081B3W2_PHYNI</name>
<accession>A0A081B3W2</accession>